<evidence type="ECO:0000313" key="2">
    <source>
        <dbReference type="Proteomes" id="UP000602087"/>
    </source>
</evidence>
<dbReference type="AlphaFoldDB" id="A0A934I5M6"/>
<reference evidence="1" key="1">
    <citation type="submission" date="2020-12" db="EMBL/GenBank/DDBJ databases">
        <title>Sanguibacter suaedae sp. nov., isolated from Suaeda aralocaspica.</title>
        <authorList>
            <person name="Ma Q."/>
        </authorList>
    </citation>
    <scope>NUCLEOTIDE SEQUENCE</scope>
    <source>
        <strain evidence="1">YZGR15</strain>
    </source>
</reference>
<sequence length="122" mass="13234">MASRTVTTHADAIRMDVPDLVQTLIDALGASVVAAMSGAGSRSLPKKWVEGTRPGPEKLDRLRLGYRVWRTLSDAEGRHVALAWMVGANPRLEEQTPVTCIRELRTIDVLGAAEAFVNDNPA</sequence>
<dbReference type="EMBL" id="JAEINH010000009">
    <property type="protein sequence ID" value="MBI9115653.1"/>
    <property type="molecule type" value="Genomic_DNA"/>
</dbReference>
<organism evidence="1 2">
    <name type="scientific">Sanguibacter suaedae</name>
    <dbReference type="NCBI Taxonomy" id="2795737"/>
    <lineage>
        <taxon>Bacteria</taxon>
        <taxon>Bacillati</taxon>
        <taxon>Actinomycetota</taxon>
        <taxon>Actinomycetes</taxon>
        <taxon>Micrococcales</taxon>
        <taxon>Sanguibacteraceae</taxon>
        <taxon>Sanguibacter</taxon>
    </lineage>
</organism>
<dbReference type="RefSeq" id="WP_198734216.1">
    <property type="nucleotide sequence ID" value="NZ_JAEINH010000009.1"/>
</dbReference>
<name>A0A934I5M6_9MICO</name>
<keyword evidence="2" id="KW-1185">Reference proteome</keyword>
<comment type="caution">
    <text evidence="1">The sequence shown here is derived from an EMBL/GenBank/DDBJ whole genome shotgun (WGS) entry which is preliminary data.</text>
</comment>
<gene>
    <name evidence="1" type="ORF">JAV76_11575</name>
</gene>
<accession>A0A934I5M6</accession>
<proteinExistence type="predicted"/>
<evidence type="ECO:0000313" key="1">
    <source>
        <dbReference type="EMBL" id="MBI9115653.1"/>
    </source>
</evidence>
<dbReference type="Proteomes" id="UP000602087">
    <property type="component" value="Unassembled WGS sequence"/>
</dbReference>
<protein>
    <submittedName>
        <fullName evidence="1">Uncharacterized protein</fullName>
    </submittedName>
</protein>